<dbReference type="AlphaFoldDB" id="G9MFQ1"/>
<dbReference type="VEuPathDB" id="FungiDB:TRIVIDRAFT_63669"/>
<dbReference type="RefSeq" id="XP_013960922.1">
    <property type="nucleotide sequence ID" value="XM_014105447.1"/>
</dbReference>
<feature type="region of interest" description="Disordered" evidence="1">
    <location>
        <begin position="98"/>
        <end position="140"/>
    </location>
</feature>
<evidence type="ECO:0000256" key="2">
    <source>
        <dbReference type="SAM" id="Phobius"/>
    </source>
</evidence>
<dbReference type="GeneID" id="25796507"/>
<dbReference type="EMBL" id="ABDF02000002">
    <property type="protein sequence ID" value="EHK26729.1"/>
    <property type="molecule type" value="Genomic_DNA"/>
</dbReference>
<keyword evidence="2" id="KW-0812">Transmembrane</keyword>
<evidence type="ECO:0000313" key="3">
    <source>
        <dbReference type="EMBL" id="EHK26729.1"/>
    </source>
</evidence>
<gene>
    <name evidence="3" type="ORF">TRIVIDRAFT_63669</name>
</gene>
<keyword evidence="2" id="KW-0472">Membrane</keyword>
<comment type="caution">
    <text evidence="3">The sequence shown here is derived from an EMBL/GenBank/DDBJ whole genome shotgun (WGS) entry which is preliminary data.</text>
</comment>
<dbReference type="InParanoid" id="G9MFQ1"/>
<accession>G9MFQ1</accession>
<name>G9MFQ1_HYPVG</name>
<evidence type="ECO:0000313" key="4">
    <source>
        <dbReference type="Proteomes" id="UP000007115"/>
    </source>
</evidence>
<protein>
    <submittedName>
        <fullName evidence="3">Uncharacterized protein</fullName>
    </submittedName>
</protein>
<sequence length="140" mass="15491">MAMSPHAGTQCLENAPPVRFWSSMAVVSMWTITAALWSITQGLLTQARRAVAGTRTCTYPELHAVATCMQAASARLLRVRLAICIVSPLNQTTYYYTRKKKKRHNNTRESATGHKNAGTKFDRIPRSEFRLGPGASVRAP</sequence>
<keyword evidence="4" id="KW-1185">Reference proteome</keyword>
<dbReference type="HOGENOM" id="CLU_1835435_0_0_1"/>
<feature type="transmembrane region" description="Helical" evidence="2">
    <location>
        <begin position="20"/>
        <end position="39"/>
    </location>
</feature>
<keyword evidence="2" id="KW-1133">Transmembrane helix</keyword>
<proteinExistence type="predicted"/>
<evidence type="ECO:0000256" key="1">
    <source>
        <dbReference type="SAM" id="MobiDB-lite"/>
    </source>
</evidence>
<feature type="compositionally biased region" description="Basic and acidic residues" evidence="1">
    <location>
        <begin position="120"/>
        <end position="129"/>
    </location>
</feature>
<reference evidence="3 4" key="1">
    <citation type="journal article" date="2011" name="Genome Biol.">
        <title>Comparative genome sequence analysis underscores mycoparasitism as the ancestral life style of Trichoderma.</title>
        <authorList>
            <person name="Kubicek C.P."/>
            <person name="Herrera-Estrella A."/>
            <person name="Seidl-Seiboth V."/>
            <person name="Martinez D.A."/>
            <person name="Druzhinina I.S."/>
            <person name="Thon M."/>
            <person name="Zeilinger S."/>
            <person name="Casas-Flores S."/>
            <person name="Horwitz B.A."/>
            <person name="Mukherjee P.K."/>
            <person name="Mukherjee M."/>
            <person name="Kredics L."/>
            <person name="Alcaraz L.D."/>
            <person name="Aerts A."/>
            <person name="Antal Z."/>
            <person name="Atanasova L."/>
            <person name="Cervantes-Badillo M.G."/>
            <person name="Challacombe J."/>
            <person name="Chertkov O."/>
            <person name="McCluskey K."/>
            <person name="Coulpier F."/>
            <person name="Deshpande N."/>
            <person name="von Doehren H."/>
            <person name="Ebbole D.J."/>
            <person name="Esquivel-Naranjo E.U."/>
            <person name="Fekete E."/>
            <person name="Flipphi M."/>
            <person name="Glaser F."/>
            <person name="Gomez-Rodriguez E.Y."/>
            <person name="Gruber S."/>
            <person name="Han C."/>
            <person name="Henrissat B."/>
            <person name="Hermosa R."/>
            <person name="Hernandez-Onate M."/>
            <person name="Karaffa L."/>
            <person name="Kosti I."/>
            <person name="Le Crom S."/>
            <person name="Lindquist E."/>
            <person name="Lucas S."/>
            <person name="Luebeck M."/>
            <person name="Luebeck P.S."/>
            <person name="Margeot A."/>
            <person name="Metz B."/>
            <person name="Misra M."/>
            <person name="Nevalainen H."/>
            <person name="Omann M."/>
            <person name="Packer N."/>
            <person name="Perrone G."/>
            <person name="Uresti-Rivera E.E."/>
            <person name="Salamov A."/>
            <person name="Schmoll M."/>
            <person name="Seiboth B."/>
            <person name="Shapiro H."/>
            <person name="Sukno S."/>
            <person name="Tamayo-Ramos J.A."/>
            <person name="Tisch D."/>
            <person name="Wiest A."/>
            <person name="Wilkinson H.H."/>
            <person name="Zhang M."/>
            <person name="Coutinho P.M."/>
            <person name="Kenerley C.M."/>
            <person name="Monte E."/>
            <person name="Baker S.E."/>
            <person name="Grigoriev I.V."/>
        </authorList>
    </citation>
    <scope>NUCLEOTIDE SEQUENCE [LARGE SCALE GENOMIC DNA]</scope>
    <source>
        <strain evidence="4">Gv29-8 / FGSC 10586</strain>
    </source>
</reference>
<organism evidence="3 4">
    <name type="scientific">Hypocrea virens (strain Gv29-8 / FGSC 10586)</name>
    <name type="common">Gliocladium virens</name>
    <name type="synonym">Trichoderma virens</name>
    <dbReference type="NCBI Taxonomy" id="413071"/>
    <lineage>
        <taxon>Eukaryota</taxon>
        <taxon>Fungi</taxon>
        <taxon>Dikarya</taxon>
        <taxon>Ascomycota</taxon>
        <taxon>Pezizomycotina</taxon>
        <taxon>Sordariomycetes</taxon>
        <taxon>Hypocreomycetidae</taxon>
        <taxon>Hypocreales</taxon>
        <taxon>Hypocreaceae</taxon>
        <taxon>Trichoderma</taxon>
    </lineage>
</organism>
<dbReference type="Proteomes" id="UP000007115">
    <property type="component" value="Unassembled WGS sequence"/>
</dbReference>